<reference evidence="3 4" key="1">
    <citation type="submission" date="2020-07" db="EMBL/GenBank/DDBJ databases">
        <title>Sequencing the genomes of 1000 actinobacteria strains.</title>
        <authorList>
            <person name="Klenk H.-P."/>
        </authorList>
    </citation>
    <scope>NUCLEOTIDE SEQUENCE [LARGE SCALE GENOMIC DNA]</scope>
    <source>
        <strain evidence="3 4">DSM 45975</strain>
    </source>
</reference>
<dbReference type="Pfam" id="PF01590">
    <property type="entry name" value="GAF"/>
    <property type="match status" value="1"/>
</dbReference>
<comment type="caution">
    <text evidence="3">The sequence shown here is derived from an EMBL/GenBank/DDBJ whole genome shotgun (WGS) entry which is preliminary data.</text>
</comment>
<dbReference type="RefSeq" id="WP_328795948.1">
    <property type="nucleotide sequence ID" value="NZ_JACGWZ010000001.1"/>
</dbReference>
<name>A0A839DXS4_9PSEU</name>
<proteinExistence type="predicted"/>
<feature type="region of interest" description="Disordered" evidence="1">
    <location>
        <begin position="410"/>
        <end position="430"/>
    </location>
</feature>
<gene>
    <name evidence="3" type="ORF">FHX42_001586</name>
</gene>
<evidence type="ECO:0000256" key="1">
    <source>
        <dbReference type="SAM" id="MobiDB-lite"/>
    </source>
</evidence>
<evidence type="ECO:0000259" key="2">
    <source>
        <dbReference type="Pfam" id="PF01590"/>
    </source>
</evidence>
<dbReference type="InterPro" id="IPR003018">
    <property type="entry name" value="GAF"/>
</dbReference>
<accession>A0A839DXS4</accession>
<dbReference type="AlphaFoldDB" id="A0A839DXS4"/>
<evidence type="ECO:0000313" key="4">
    <source>
        <dbReference type="Proteomes" id="UP000569329"/>
    </source>
</evidence>
<feature type="domain" description="GAF" evidence="2">
    <location>
        <begin position="106"/>
        <end position="217"/>
    </location>
</feature>
<dbReference type="EMBL" id="JACGWZ010000001">
    <property type="protein sequence ID" value="MBA8824257.1"/>
    <property type="molecule type" value="Genomic_DNA"/>
</dbReference>
<dbReference type="InterPro" id="IPR029016">
    <property type="entry name" value="GAF-like_dom_sf"/>
</dbReference>
<sequence>MHQESLETALPTGEDPRRYAHVLARVHDAALAGERPPARPRPVIDASWQRMLSRGIDPERGRGGQPLPPEELEARRRGSALADVLPLLRGRLAGVAEQTAHIMVITDAEGRVLWRDGSSSVRRNADALGFVEGMSWNEDIVGTNAIGTALVTHRPVQVYSAEHYVRSHHAWTCACAPMHDPRSGQLLGAVDLSGPAATVNATTLALVDTVAQLAESQLHAVHASDLERLRRTAAPILSKVDGRAVVTDPHGWVAASSGIAPVDRVALPTECDAGRTWLPTFGDCVVEPVPGGWLVRLLDDDATTESARPRTRVRLDLRSSRQARVEVTLPSGDWSHPLSPRHAELLFLLATHPDGRTAAQLATDVFDDPERTVTIRAEMSRLRRHLGGLLSRRPYRFSDSVDVDVLRPPDSESLLPHSISPAVRSSDGHD</sequence>
<keyword evidence="4" id="KW-1185">Reference proteome</keyword>
<organism evidence="3 4">
    <name type="scientific">Halosaccharopolyspora lacisalsi</name>
    <dbReference type="NCBI Taxonomy" id="1000566"/>
    <lineage>
        <taxon>Bacteria</taxon>
        <taxon>Bacillati</taxon>
        <taxon>Actinomycetota</taxon>
        <taxon>Actinomycetes</taxon>
        <taxon>Pseudonocardiales</taxon>
        <taxon>Pseudonocardiaceae</taxon>
        <taxon>Halosaccharopolyspora</taxon>
    </lineage>
</organism>
<evidence type="ECO:0000313" key="3">
    <source>
        <dbReference type="EMBL" id="MBA8824257.1"/>
    </source>
</evidence>
<dbReference type="Gene3D" id="3.30.450.40">
    <property type="match status" value="1"/>
</dbReference>
<dbReference type="Proteomes" id="UP000569329">
    <property type="component" value="Unassembled WGS sequence"/>
</dbReference>
<protein>
    <recommendedName>
        <fullName evidence="2">GAF domain-containing protein</fullName>
    </recommendedName>
</protein>